<dbReference type="EMBL" id="VNJJ01000011">
    <property type="protein sequence ID" value="TVX97696.1"/>
    <property type="molecule type" value="Genomic_DNA"/>
</dbReference>
<dbReference type="OrthoDB" id="9805423at2"/>
<accession>A0A559JCV4</accession>
<evidence type="ECO:0000313" key="3">
    <source>
        <dbReference type="Proteomes" id="UP000316330"/>
    </source>
</evidence>
<keyword evidence="2" id="KW-0378">Hydrolase</keyword>
<sequence length="267" mass="30498">MPRMTINGTSLYYVVHGEGIPIIFVHPLGLSHQTFFPQLRYFRDFCKVVLVDLRGNGKSGKLDVAVDDVLQTQSEDLKRLLDELDIPKAVFVGVSDGGVLVQKFSFLYPERVIAMILSDSYCNNTTKGLSGKLRFAVQAASWLTYYLPGELFLRSLKLTYYRWNIAYNVLRYETLKKRPTDWIKQRLAVENIDYRLKIRKIEAPVLCLTGDFAASSVRRMQEVAGLIPGAIFTVIPDSHDPSNLCQPQQFNEKIERFIESLPESLLR</sequence>
<dbReference type="RefSeq" id="WP_144705068.1">
    <property type="nucleotide sequence ID" value="NZ_VNJJ01000011.1"/>
</dbReference>
<dbReference type="InterPro" id="IPR029058">
    <property type="entry name" value="AB_hydrolase_fold"/>
</dbReference>
<dbReference type="SUPFAM" id="SSF53474">
    <property type="entry name" value="alpha/beta-Hydrolases"/>
    <property type="match status" value="1"/>
</dbReference>
<dbReference type="InterPro" id="IPR000073">
    <property type="entry name" value="AB_hydrolase_1"/>
</dbReference>
<dbReference type="Pfam" id="PF00561">
    <property type="entry name" value="Abhydrolase_1"/>
    <property type="match status" value="1"/>
</dbReference>
<feature type="domain" description="AB hydrolase-1" evidence="1">
    <location>
        <begin position="21"/>
        <end position="139"/>
    </location>
</feature>
<dbReference type="Proteomes" id="UP000316330">
    <property type="component" value="Unassembled WGS sequence"/>
</dbReference>
<proteinExistence type="predicted"/>
<evidence type="ECO:0000313" key="2">
    <source>
        <dbReference type="EMBL" id="TVX97696.1"/>
    </source>
</evidence>
<dbReference type="GO" id="GO:0016787">
    <property type="term" value="F:hydrolase activity"/>
    <property type="evidence" value="ECO:0007669"/>
    <property type="project" value="UniProtKB-KW"/>
</dbReference>
<protein>
    <submittedName>
        <fullName evidence="2">Alpha/beta hydrolase</fullName>
    </submittedName>
</protein>
<reference evidence="2 3" key="1">
    <citation type="submission" date="2019-07" db="EMBL/GenBank/DDBJ databases">
        <authorList>
            <person name="Kim J."/>
        </authorList>
    </citation>
    <scope>NUCLEOTIDE SEQUENCE [LARGE SCALE GENOMIC DNA]</scope>
    <source>
        <strain evidence="2 3">G13</strain>
    </source>
</reference>
<evidence type="ECO:0000259" key="1">
    <source>
        <dbReference type="Pfam" id="PF00561"/>
    </source>
</evidence>
<name>A0A559JCV4_9BACL</name>
<dbReference type="InterPro" id="IPR050266">
    <property type="entry name" value="AB_hydrolase_sf"/>
</dbReference>
<organism evidence="2 3">
    <name type="scientific">Cohnella terricola</name>
    <dbReference type="NCBI Taxonomy" id="1289167"/>
    <lineage>
        <taxon>Bacteria</taxon>
        <taxon>Bacillati</taxon>
        <taxon>Bacillota</taxon>
        <taxon>Bacilli</taxon>
        <taxon>Bacillales</taxon>
        <taxon>Paenibacillaceae</taxon>
        <taxon>Cohnella</taxon>
    </lineage>
</organism>
<dbReference type="PANTHER" id="PTHR43798">
    <property type="entry name" value="MONOACYLGLYCEROL LIPASE"/>
    <property type="match status" value="1"/>
</dbReference>
<dbReference type="Gene3D" id="3.40.50.1820">
    <property type="entry name" value="alpha/beta hydrolase"/>
    <property type="match status" value="1"/>
</dbReference>
<gene>
    <name evidence="2" type="ORF">FPZ45_18165</name>
</gene>
<keyword evidence="3" id="KW-1185">Reference proteome</keyword>
<dbReference type="AlphaFoldDB" id="A0A559JCV4"/>
<comment type="caution">
    <text evidence="2">The sequence shown here is derived from an EMBL/GenBank/DDBJ whole genome shotgun (WGS) entry which is preliminary data.</text>
</comment>